<feature type="compositionally biased region" description="Polar residues" evidence="1">
    <location>
        <begin position="74"/>
        <end position="88"/>
    </location>
</feature>
<protein>
    <submittedName>
        <fullName evidence="2">Uncharacterized protein</fullName>
    </submittedName>
</protein>
<dbReference type="AlphaFoldDB" id="A0A9P0KHR7"/>
<evidence type="ECO:0000256" key="1">
    <source>
        <dbReference type="SAM" id="MobiDB-lite"/>
    </source>
</evidence>
<comment type="caution">
    <text evidence="2">The sequence shown here is derived from an EMBL/GenBank/DDBJ whole genome shotgun (WGS) entry which is preliminary data.</text>
</comment>
<evidence type="ECO:0000313" key="3">
    <source>
        <dbReference type="Proteomes" id="UP001152888"/>
    </source>
</evidence>
<reference evidence="2" key="1">
    <citation type="submission" date="2022-03" db="EMBL/GenBank/DDBJ databases">
        <authorList>
            <person name="Sayadi A."/>
        </authorList>
    </citation>
    <scope>NUCLEOTIDE SEQUENCE</scope>
</reference>
<keyword evidence="3" id="KW-1185">Reference proteome</keyword>
<dbReference type="EMBL" id="CAKOFQ010006804">
    <property type="protein sequence ID" value="CAH1972973.1"/>
    <property type="molecule type" value="Genomic_DNA"/>
</dbReference>
<evidence type="ECO:0000313" key="2">
    <source>
        <dbReference type="EMBL" id="CAH1972973.1"/>
    </source>
</evidence>
<accession>A0A9P0KHR7</accession>
<organism evidence="2 3">
    <name type="scientific">Acanthoscelides obtectus</name>
    <name type="common">Bean weevil</name>
    <name type="synonym">Bruchus obtectus</name>
    <dbReference type="NCBI Taxonomy" id="200917"/>
    <lineage>
        <taxon>Eukaryota</taxon>
        <taxon>Metazoa</taxon>
        <taxon>Ecdysozoa</taxon>
        <taxon>Arthropoda</taxon>
        <taxon>Hexapoda</taxon>
        <taxon>Insecta</taxon>
        <taxon>Pterygota</taxon>
        <taxon>Neoptera</taxon>
        <taxon>Endopterygota</taxon>
        <taxon>Coleoptera</taxon>
        <taxon>Polyphaga</taxon>
        <taxon>Cucujiformia</taxon>
        <taxon>Chrysomeloidea</taxon>
        <taxon>Chrysomelidae</taxon>
        <taxon>Bruchinae</taxon>
        <taxon>Bruchini</taxon>
        <taxon>Acanthoscelides</taxon>
    </lineage>
</organism>
<feature type="region of interest" description="Disordered" evidence="1">
    <location>
        <begin position="64"/>
        <end position="88"/>
    </location>
</feature>
<sequence length="88" mass="10451">MKASTQVSRPGIGRPRKNINVHCEAYKRYTLTKSMNMLEKDDTMKLNCSRRKTKYSKIKSRIHKREAYPRKHTMLNQSFPEQPETTYS</sequence>
<name>A0A9P0KHR7_ACAOB</name>
<dbReference type="Proteomes" id="UP001152888">
    <property type="component" value="Unassembled WGS sequence"/>
</dbReference>
<gene>
    <name evidence="2" type="ORF">ACAOBT_LOCUS10297</name>
</gene>
<proteinExistence type="predicted"/>